<gene>
    <name evidence="1" type="ORF">RRG08_027874</name>
</gene>
<reference evidence="1" key="1">
    <citation type="journal article" date="2023" name="G3 (Bethesda)">
        <title>A reference genome for the long-term kleptoplast-retaining sea slug Elysia crispata morphotype clarki.</title>
        <authorList>
            <person name="Eastman K.E."/>
            <person name="Pendleton A.L."/>
            <person name="Shaikh M.A."/>
            <person name="Suttiyut T."/>
            <person name="Ogas R."/>
            <person name="Tomko P."/>
            <person name="Gavelis G."/>
            <person name="Widhalm J.R."/>
            <person name="Wisecaver J.H."/>
        </authorList>
    </citation>
    <scope>NUCLEOTIDE SEQUENCE</scope>
    <source>
        <strain evidence="1">ECLA1</strain>
    </source>
</reference>
<protein>
    <submittedName>
        <fullName evidence="1">Uncharacterized protein</fullName>
    </submittedName>
</protein>
<comment type="caution">
    <text evidence="1">The sequence shown here is derived from an EMBL/GenBank/DDBJ whole genome shotgun (WGS) entry which is preliminary data.</text>
</comment>
<sequence>MRGKEGKGRGKRRVPHRPDSMSCAVFKCTYENPVFTWGPGDSRADFPSWLRRLRLASRALKTRLIAGPGPDSSAPVDSPKYPTALFAETNPGLSTLDCGLAKSTVPREVETRRGCGFRLHQCIFPKQQVLVFFTGISENVALNGICTQMVISGKYNFKRFSVTLERLRGAKISLDTGDRWTESRLTTLRSLALLQRWGDRAPALRGSGPGLVETIGYSTGKSGVRVPARTGKLTISKMDRFNTSKGLRV</sequence>
<organism evidence="1 2">
    <name type="scientific">Elysia crispata</name>
    <name type="common">lettuce slug</name>
    <dbReference type="NCBI Taxonomy" id="231223"/>
    <lineage>
        <taxon>Eukaryota</taxon>
        <taxon>Metazoa</taxon>
        <taxon>Spiralia</taxon>
        <taxon>Lophotrochozoa</taxon>
        <taxon>Mollusca</taxon>
        <taxon>Gastropoda</taxon>
        <taxon>Heterobranchia</taxon>
        <taxon>Euthyneura</taxon>
        <taxon>Panpulmonata</taxon>
        <taxon>Sacoglossa</taxon>
        <taxon>Placobranchoidea</taxon>
        <taxon>Plakobranchidae</taxon>
        <taxon>Elysia</taxon>
    </lineage>
</organism>
<keyword evidence="2" id="KW-1185">Reference proteome</keyword>
<dbReference type="Proteomes" id="UP001283361">
    <property type="component" value="Unassembled WGS sequence"/>
</dbReference>
<proteinExistence type="predicted"/>
<evidence type="ECO:0000313" key="2">
    <source>
        <dbReference type="Proteomes" id="UP001283361"/>
    </source>
</evidence>
<accession>A0AAE1DTC3</accession>
<dbReference type="EMBL" id="JAWDGP010002514">
    <property type="protein sequence ID" value="KAK3782326.1"/>
    <property type="molecule type" value="Genomic_DNA"/>
</dbReference>
<evidence type="ECO:0000313" key="1">
    <source>
        <dbReference type="EMBL" id="KAK3782326.1"/>
    </source>
</evidence>
<name>A0AAE1DTC3_9GAST</name>
<dbReference type="AlphaFoldDB" id="A0AAE1DTC3"/>